<name>A0A4U3LSY9_9ACTN</name>
<dbReference type="AlphaFoldDB" id="A0A4U3LSY9"/>
<sequence>MKTWRAGSGAAAAFGVAAMIAGLAGCGGSQYTFVRDSGGSTYFKVPATWHKVDQDAVDAALLGDPSSATTQVLKQRIWTAAYDGHTQPSIDHIMTAGPEGPDEPFAFAIVQTLSEEQQQDVSLNALRNVMGFPVTATAAERTQNEQNKEYPYKNFELTRDEVLEGDNGAKGVRVQFSLRYMGGPLQTFQQTGYLSADGTTMSTFLIRCSATCFQQRQAELDSIAQSFKVKNNFG</sequence>
<keyword evidence="2" id="KW-1185">Reference proteome</keyword>
<reference evidence="1 2" key="1">
    <citation type="submission" date="2019-04" db="EMBL/GenBank/DDBJ databases">
        <title>Herbidospora sp. NEAU-GS14.nov., a novel actinomycete isolated from soil.</title>
        <authorList>
            <person name="Han L."/>
        </authorList>
    </citation>
    <scope>NUCLEOTIDE SEQUENCE [LARGE SCALE GENOMIC DNA]</scope>
    <source>
        <strain evidence="1 2">NEAU-GS14</strain>
    </source>
</reference>
<dbReference type="PROSITE" id="PS51257">
    <property type="entry name" value="PROKAR_LIPOPROTEIN"/>
    <property type="match status" value="1"/>
</dbReference>
<gene>
    <name evidence="1" type="ORF">FDA94_36735</name>
</gene>
<evidence type="ECO:0000313" key="1">
    <source>
        <dbReference type="EMBL" id="TKK78882.1"/>
    </source>
</evidence>
<dbReference type="Proteomes" id="UP000308705">
    <property type="component" value="Unassembled WGS sequence"/>
</dbReference>
<dbReference type="RefSeq" id="WP_137251637.1">
    <property type="nucleotide sequence ID" value="NZ_SZQA01000064.1"/>
</dbReference>
<proteinExistence type="predicted"/>
<evidence type="ECO:0000313" key="2">
    <source>
        <dbReference type="Proteomes" id="UP000308705"/>
    </source>
</evidence>
<accession>A0A4U3LSY9</accession>
<organism evidence="1 2">
    <name type="scientific">Herbidospora galbida</name>
    <dbReference type="NCBI Taxonomy" id="2575442"/>
    <lineage>
        <taxon>Bacteria</taxon>
        <taxon>Bacillati</taxon>
        <taxon>Actinomycetota</taxon>
        <taxon>Actinomycetes</taxon>
        <taxon>Streptosporangiales</taxon>
        <taxon>Streptosporangiaceae</taxon>
        <taxon>Herbidospora</taxon>
    </lineage>
</organism>
<evidence type="ECO:0008006" key="3">
    <source>
        <dbReference type="Google" id="ProtNLM"/>
    </source>
</evidence>
<dbReference type="OrthoDB" id="3288963at2"/>
<dbReference type="EMBL" id="SZQA01000064">
    <property type="protein sequence ID" value="TKK78882.1"/>
    <property type="molecule type" value="Genomic_DNA"/>
</dbReference>
<protein>
    <recommendedName>
        <fullName evidence="3">Lipoprotein</fullName>
    </recommendedName>
</protein>
<comment type="caution">
    <text evidence="1">The sequence shown here is derived from an EMBL/GenBank/DDBJ whole genome shotgun (WGS) entry which is preliminary data.</text>
</comment>